<proteinExistence type="predicted"/>
<dbReference type="InterPro" id="IPR051531">
    <property type="entry name" value="N-acetyltransferase"/>
</dbReference>
<feature type="domain" description="N-acetyltransferase" evidence="2">
    <location>
        <begin position="31"/>
        <end position="164"/>
    </location>
</feature>
<dbReference type="Gene3D" id="3.40.630.30">
    <property type="match status" value="1"/>
</dbReference>
<dbReference type="InterPro" id="IPR000182">
    <property type="entry name" value="GNAT_dom"/>
</dbReference>
<dbReference type="SUPFAM" id="SSF55729">
    <property type="entry name" value="Acyl-CoA N-acyltransferases (Nat)"/>
    <property type="match status" value="1"/>
</dbReference>
<feature type="region of interest" description="Disordered" evidence="1">
    <location>
        <begin position="1"/>
        <end position="20"/>
    </location>
</feature>
<evidence type="ECO:0000259" key="2">
    <source>
        <dbReference type="Pfam" id="PF13302"/>
    </source>
</evidence>
<name>A0ABU6HF75_9RHOB</name>
<dbReference type="EMBL" id="JAYLLH010000005">
    <property type="protein sequence ID" value="MEC3860772.1"/>
    <property type="molecule type" value="Genomic_DNA"/>
</dbReference>
<dbReference type="RefSeq" id="WP_326296395.1">
    <property type="nucleotide sequence ID" value="NZ_JAYLLH010000005.1"/>
</dbReference>
<evidence type="ECO:0000256" key="1">
    <source>
        <dbReference type="SAM" id="MobiDB-lite"/>
    </source>
</evidence>
<keyword evidence="4" id="KW-1185">Reference proteome</keyword>
<reference evidence="3 4" key="1">
    <citation type="submission" date="2024-01" db="EMBL/GenBank/DDBJ databases">
        <title>Mesobacterium rodlantinim sp. nov., isolated from shallow sea hydrothermal systems off Kueishantao Island.</title>
        <authorList>
            <person name="Su Z."/>
            <person name="Tang K."/>
        </authorList>
    </citation>
    <scope>NUCLEOTIDE SEQUENCE [LARGE SCALE GENOMIC DNA]</scope>
    <source>
        <strain evidence="3 4">TK19101</strain>
    </source>
</reference>
<dbReference type="Pfam" id="PF13302">
    <property type="entry name" value="Acetyltransf_3"/>
    <property type="match status" value="1"/>
</dbReference>
<evidence type="ECO:0000313" key="4">
    <source>
        <dbReference type="Proteomes" id="UP001348149"/>
    </source>
</evidence>
<comment type="caution">
    <text evidence="3">The sequence shown here is derived from an EMBL/GenBank/DDBJ whole genome shotgun (WGS) entry which is preliminary data.</text>
</comment>
<dbReference type="PANTHER" id="PTHR43792">
    <property type="entry name" value="GNAT FAMILY, PUTATIVE (AFU_ORTHOLOGUE AFUA_3G00765)-RELATED-RELATED"/>
    <property type="match status" value="1"/>
</dbReference>
<gene>
    <name evidence="3" type="ORF">VK792_05705</name>
</gene>
<dbReference type="Proteomes" id="UP001348149">
    <property type="component" value="Unassembled WGS sequence"/>
</dbReference>
<protein>
    <submittedName>
        <fullName evidence="3">GNAT family N-acetyltransferase</fullName>
    </submittedName>
</protein>
<organism evidence="3 4">
    <name type="scientific">Mesobacterium hydrothermale</name>
    <dbReference type="NCBI Taxonomy" id="3111907"/>
    <lineage>
        <taxon>Bacteria</taxon>
        <taxon>Pseudomonadati</taxon>
        <taxon>Pseudomonadota</taxon>
        <taxon>Alphaproteobacteria</taxon>
        <taxon>Rhodobacterales</taxon>
        <taxon>Roseobacteraceae</taxon>
        <taxon>Mesobacterium</taxon>
    </lineage>
</organism>
<accession>A0ABU6HF75</accession>
<sequence length="188" mass="20570">MTVAVEQHRPGRASRQASKIGGRIPTLDTRRLQLRAPRIYDFGAYADIFCSDRAQFMGGPFTREEAWASFTGAIALWMLHGHGLWTIDAQTTPSAGFALLGFDYADPEPELGIFLTEEAEGHGYAEEAGRAVLDHAFNALGWDTVVSYVDGSNVRVIALLTRLNATRDAAAETALGDGTQVYRHRQEA</sequence>
<dbReference type="InterPro" id="IPR016181">
    <property type="entry name" value="Acyl_CoA_acyltransferase"/>
</dbReference>
<dbReference type="PANTHER" id="PTHR43792:SF1">
    <property type="entry name" value="N-ACETYLTRANSFERASE DOMAIN-CONTAINING PROTEIN"/>
    <property type="match status" value="1"/>
</dbReference>
<evidence type="ECO:0000313" key="3">
    <source>
        <dbReference type="EMBL" id="MEC3860772.1"/>
    </source>
</evidence>